<dbReference type="VEuPathDB" id="VectorBase:ISCP_030850"/>
<dbReference type="GO" id="GO:0005886">
    <property type="term" value="C:plasma membrane"/>
    <property type="evidence" value="ECO:0000318"/>
    <property type="project" value="GO_Central"/>
</dbReference>
<dbReference type="EMBL" id="DS795063">
    <property type="protein sequence ID" value="EEC10352.1"/>
    <property type="molecule type" value="Genomic_DNA"/>
</dbReference>
<accession>B7PUT0</accession>
<dbReference type="EMBL" id="ABJB010064913">
    <property type="status" value="NOT_ANNOTATED_CDS"/>
    <property type="molecule type" value="Genomic_DNA"/>
</dbReference>
<feature type="transmembrane region" description="Helical" evidence="2">
    <location>
        <begin position="458"/>
        <end position="481"/>
    </location>
</feature>
<keyword evidence="5" id="KW-1185">Reference proteome</keyword>
<dbReference type="EMBL" id="ABJB011106371">
    <property type="status" value="NOT_ANNOTATED_CDS"/>
    <property type="molecule type" value="Genomic_DNA"/>
</dbReference>
<evidence type="ECO:0000256" key="2">
    <source>
        <dbReference type="SAM" id="Phobius"/>
    </source>
</evidence>
<dbReference type="EMBL" id="ABJB010360036">
    <property type="status" value="NOT_ANNOTATED_CDS"/>
    <property type="molecule type" value="Genomic_DNA"/>
</dbReference>
<dbReference type="VEuPathDB" id="VectorBase:ISCI007123"/>
<dbReference type="VEuPathDB" id="VectorBase:ISCW007123"/>
<dbReference type="FunFam" id="1.20.1250.20:FF:001091">
    <property type="entry name" value="Monocarboxylate transporter, putative"/>
    <property type="match status" value="1"/>
</dbReference>
<feature type="transmembrane region" description="Helical" evidence="2">
    <location>
        <begin position="550"/>
        <end position="571"/>
    </location>
</feature>
<evidence type="ECO:0000256" key="1">
    <source>
        <dbReference type="SAM" id="MobiDB-lite"/>
    </source>
</evidence>
<dbReference type="FunFam" id="1.20.1250.20:FF:000462">
    <property type="entry name" value="Monocarboxylate transporter, putative"/>
    <property type="match status" value="1"/>
</dbReference>
<dbReference type="InParanoid" id="B7PUT0"/>
<feature type="transmembrane region" description="Helical" evidence="2">
    <location>
        <begin position="122"/>
        <end position="143"/>
    </location>
</feature>
<protein>
    <submittedName>
        <fullName evidence="3 4">Monocarboxylate transporter, putative</fullName>
    </submittedName>
</protein>
<evidence type="ECO:0000313" key="5">
    <source>
        <dbReference type="Proteomes" id="UP000001555"/>
    </source>
</evidence>
<feature type="transmembrane region" description="Helical" evidence="2">
    <location>
        <begin position="260"/>
        <end position="280"/>
    </location>
</feature>
<keyword evidence="2" id="KW-0472">Membrane</keyword>
<dbReference type="VEuPathDB" id="VectorBase:ISCP_010320"/>
<feature type="transmembrane region" description="Helical" evidence="2">
    <location>
        <begin position="92"/>
        <end position="110"/>
    </location>
</feature>
<organism>
    <name type="scientific">Ixodes scapularis</name>
    <name type="common">Black-legged tick</name>
    <name type="synonym">Deer tick</name>
    <dbReference type="NCBI Taxonomy" id="6945"/>
    <lineage>
        <taxon>Eukaryota</taxon>
        <taxon>Metazoa</taxon>
        <taxon>Ecdysozoa</taxon>
        <taxon>Arthropoda</taxon>
        <taxon>Chelicerata</taxon>
        <taxon>Arachnida</taxon>
        <taxon>Acari</taxon>
        <taxon>Parasitiformes</taxon>
        <taxon>Ixodida</taxon>
        <taxon>Ixodoidea</taxon>
        <taxon>Ixodidae</taxon>
        <taxon>Ixodinae</taxon>
        <taxon>Ixodes</taxon>
    </lineage>
</organism>
<feature type="transmembrane region" description="Helical" evidence="2">
    <location>
        <begin position="178"/>
        <end position="199"/>
    </location>
</feature>
<feature type="transmembrane region" description="Helical" evidence="2">
    <location>
        <begin position="300"/>
        <end position="319"/>
    </location>
</feature>
<dbReference type="GO" id="GO:0008028">
    <property type="term" value="F:monocarboxylic acid transmembrane transporter activity"/>
    <property type="evidence" value="ECO:0000318"/>
    <property type="project" value="GO_Central"/>
</dbReference>
<feature type="transmembrane region" description="Helical" evidence="2">
    <location>
        <begin position="328"/>
        <end position="347"/>
    </location>
</feature>
<feature type="transmembrane region" description="Helical" evidence="2">
    <location>
        <begin position="155"/>
        <end position="172"/>
    </location>
</feature>
<keyword evidence="2" id="KW-0812">Transmembrane</keyword>
<dbReference type="EMBL" id="ABJB010523300">
    <property type="status" value="NOT_ANNOTATED_CDS"/>
    <property type="molecule type" value="Genomic_DNA"/>
</dbReference>
<dbReference type="HOGENOM" id="CLU_445026_0_0_1"/>
<reference evidence="3 5" key="1">
    <citation type="submission" date="2008-03" db="EMBL/GenBank/DDBJ databases">
        <title>Annotation of Ixodes scapularis.</title>
        <authorList>
            <consortium name="Ixodes scapularis Genome Project Consortium"/>
            <person name="Caler E."/>
            <person name="Hannick L.I."/>
            <person name="Bidwell S."/>
            <person name="Joardar V."/>
            <person name="Thiagarajan M."/>
            <person name="Amedeo P."/>
            <person name="Galinsky K.J."/>
            <person name="Schobel S."/>
            <person name="Inman J."/>
            <person name="Hostetler J."/>
            <person name="Miller J."/>
            <person name="Hammond M."/>
            <person name="Megy K."/>
            <person name="Lawson D."/>
            <person name="Kodira C."/>
            <person name="Sutton G."/>
            <person name="Meyer J."/>
            <person name="Hill C.A."/>
            <person name="Birren B."/>
            <person name="Nene V."/>
            <person name="Collins F."/>
            <person name="Alarcon-Chaidez F."/>
            <person name="Wikel S."/>
            <person name="Strausberg R."/>
        </authorList>
    </citation>
    <scope>NUCLEOTIDE SEQUENCE [LARGE SCALE GENOMIC DNA]</scope>
    <source>
        <strain evidence="5">Wikel</strain>
        <strain evidence="3">Wikel colony</strain>
    </source>
</reference>
<keyword evidence="2" id="KW-1133">Transmembrane helix</keyword>
<dbReference type="PANTHER" id="PTHR11360">
    <property type="entry name" value="MONOCARBOXYLATE TRANSPORTER"/>
    <property type="match status" value="1"/>
</dbReference>
<feature type="transmembrane region" description="Helical" evidence="2">
    <location>
        <begin position="353"/>
        <end position="375"/>
    </location>
</feature>
<dbReference type="EMBL" id="ABJB010638365">
    <property type="status" value="NOT_ANNOTATED_CDS"/>
    <property type="molecule type" value="Genomic_DNA"/>
</dbReference>
<proteinExistence type="predicted"/>
<dbReference type="Proteomes" id="UP000001555">
    <property type="component" value="Unassembled WGS sequence"/>
</dbReference>
<feature type="transmembrane region" description="Helical" evidence="2">
    <location>
        <begin position="583"/>
        <end position="604"/>
    </location>
</feature>
<dbReference type="EMBL" id="ABJB010428244">
    <property type="status" value="NOT_ANNOTATED_CDS"/>
    <property type="molecule type" value="Genomic_DNA"/>
</dbReference>
<dbReference type="Gene3D" id="1.20.1250.20">
    <property type="entry name" value="MFS general substrate transporter like domains"/>
    <property type="match status" value="2"/>
</dbReference>
<dbReference type="InterPro" id="IPR050327">
    <property type="entry name" value="Proton-linked_MCT"/>
</dbReference>
<dbReference type="EMBL" id="ABJB010973958">
    <property type="status" value="NOT_ANNOTATED_CDS"/>
    <property type="molecule type" value="Genomic_DNA"/>
</dbReference>
<dbReference type="OrthoDB" id="6499973at2759"/>
<dbReference type="EMBL" id="ABJB010320284">
    <property type="status" value="NOT_ANNOTATED_CDS"/>
    <property type="molecule type" value="Genomic_DNA"/>
</dbReference>
<feature type="region of interest" description="Disordered" evidence="1">
    <location>
        <begin position="417"/>
        <end position="445"/>
    </location>
</feature>
<dbReference type="EMBL" id="ABJB010012541">
    <property type="status" value="NOT_ANNOTATED_CDS"/>
    <property type="molecule type" value="Genomic_DNA"/>
</dbReference>
<dbReference type="PaxDb" id="6945-B7PUT0"/>
<dbReference type="InterPro" id="IPR036259">
    <property type="entry name" value="MFS_trans_sf"/>
</dbReference>
<dbReference type="AlphaFoldDB" id="B7PUT0"/>
<dbReference type="InterPro" id="IPR011701">
    <property type="entry name" value="MFS"/>
</dbReference>
<dbReference type="EnsemblMetazoa" id="ISCW007123-RA">
    <property type="protein sequence ID" value="ISCW007123-PA"/>
    <property type="gene ID" value="ISCW007123"/>
</dbReference>
<evidence type="ECO:0000313" key="4">
    <source>
        <dbReference type="EnsemblMetazoa" id="ISCW007123-PA"/>
    </source>
</evidence>
<sequence>MTNEVTPLQPEKTKGGPDGADTCWRVAIIASLTTFFTTVTIKNSGIIFIGLIERLSMNRGQAAWPISIQEGAILTAGLLVHFLQQKMPIDQIALLGTVLTWSGLVASAFTPSVTWMSVTYGIVHGCGTGMMLVTLAILVLEYFQQYRGAATGIRYAGETFTAILFPYVLLYLRRSFGFNGMLLLLGGIVMNSSALMLLLKMPHSSANKQDANRKPYPPWGGHIKDNSRYCKSKLPNVNGTMPINCEIEDRSELLVMVRKPIFYVIILSGVVGNYSENIFLTTIIDFATDSGVSLATATSIILYTSATDLLGRVALPLFADKTSVKSKSLVLCCHVLLGLFMMLLPHHATSFPLLLSISLCIAMFIACVITMKSLLIADYFGYKQISVMYGLSGLVALPLFIANPRILGKFMEIPERPGSSNVMSSEDSHSRTPIEAPTNAANTADNPSGLRATLHNPIFYVIVLSSATVHYSQVVFATTIVDYGKDKGAPLVRATSIIVYSSATDLIGRLVLPLLADRNFLRRSTLVMWCHLLLGLSMTLLPYVPSFAWLLLVSFCVTLFTSCLITMKVVLMADYLGLGQVPACYGAVGLVVLPLILTAPRLFITLMSSLRQPS</sequence>
<dbReference type="SUPFAM" id="SSF103473">
    <property type="entry name" value="MFS general substrate transporter"/>
    <property type="match status" value="2"/>
</dbReference>
<feature type="compositionally biased region" description="Low complexity" evidence="1">
    <location>
        <begin position="436"/>
        <end position="445"/>
    </location>
</feature>
<dbReference type="EMBL" id="ABJB010623830">
    <property type="status" value="NOT_ANNOTATED_CDS"/>
    <property type="molecule type" value="Genomic_DNA"/>
</dbReference>
<gene>
    <name evidence="3" type="ORF">IscW_ISCW007123</name>
</gene>
<evidence type="ECO:0000313" key="3">
    <source>
        <dbReference type="EMBL" id="EEC10352.1"/>
    </source>
</evidence>
<dbReference type="Pfam" id="PF07690">
    <property type="entry name" value="MFS_1"/>
    <property type="match status" value="1"/>
</dbReference>
<dbReference type="PANTHER" id="PTHR11360:SF303">
    <property type="entry name" value="MAJOR FACILITATOR SUPERFAMILY (MFS) PROFILE DOMAIN-CONTAINING PROTEIN"/>
    <property type="match status" value="1"/>
</dbReference>
<reference evidence="4" key="2">
    <citation type="submission" date="2020-05" db="UniProtKB">
        <authorList>
            <consortium name="EnsemblMetazoa"/>
        </authorList>
    </citation>
    <scope>IDENTIFICATION</scope>
    <source>
        <strain evidence="4">wikel</strain>
    </source>
</reference>
<feature type="transmembrane region" description="Helical" evidence="2">
    <location>
        <begin position="526"/>
        <end position="544"/>
    </location>
</feature>
<name>B7PUT0_IXOSC</name>